<comment type="caution">
    <text evidence="5">The sequence shown here is derived from an EMBL/GenBank/DDBJ whole genome shotgun (WGS) entry which is preliminary data.</text>
</comment>
<dbReference type="Gene3D" id="1.10.10.10">
    <property type="entry name" value="Winged helix-like DNA-binding domain superfamily/Winged helix DNA-binding domain"/>
    <property type="match status" value="1"/>
</dbReference>
<dbReference type="InterPro" id="IPR005158">
    <property type="entry name" value="BTAD"/>
</dbReference>
<dbReference type="InterPro" id="IPR001867">
    <property type="entry name" value="OmpR/PhoB-type_DNA-bd"/>
</dbReference>
<dbReference type="InterPro" id="IPR036388">
    <property type="entry name" value="WH-like_DNA-bd_sf"/>
</dbReference>
<proteinExistence type="inferred from homology"/>
<dbReference type="CDD" id="cd00383">
    <property type="entry name" value="trans_reg_C"/>
    <property type="match status" value="1"/>
</dbReference>
<feature type="domain" description="OmpR/PhoB-type" evidence="4">
    <location>
        <begin position="1"/>
        <end position="96"/>
    </location>
</feature>
<dbReference type="PRINTS" id="PR00364">
    <property type="entry name" value="DISEASERSIST"/>
</dbReference>
<reference evidence="6" key="1">
    <citation type="journal article" date="2019" name="Int. J. Syst. Evol. Microbiol.">
        <title>The Global Catalogue of Microorganisms (GCM) 10K type strain sequencing project: providing services to taxonomists for standard genome sequencing and annotation.</title>
        <authorList>
            <consortium name="The Broad Institute Genomics Platform"/>
            <consortium name="The Broad Institute Genome Sequencing Center for Infectious Disease"/>
            <person name="Wu L."/>
            <person name="Ma J."/>
        </authorList>
    </citation>
    <scope>NUCLEOTIDE SEQUENCE [LARGE SCALE GENOMIC DNA]</scope>
    <source>
        <strain evidence="6">CGMCC 4.7289</strain>
    </source>
</reference>
<dbReference type="PANTHER" id="PTHR47691:SF3">
    <property type="entry name" value="HTH-TYPE TRANSCRIPTIONAL REGULATOR RV0890C-RELATED"/>
    <property type="match status" value="1"/>
</dbReference>
<protein>
    <submittedName>
        <fullName evidence="5">BTAD domain-containing putative transcriptional regulator</fullName>
    </submittedName>
</protein>
<feature type="DNA-binding region" description="OmpR/PhoB-type" evidence="3">
    <location>
        <begin position="1"/>
        <end position="96"/>
    </location>
</feature>
<keyword evidence="2 3" id="KW-0238">DNA-binding</keyword>
<dbReference type="CDD" id="cd15831">
    <property type="entry name" value="BTAD"/>
    <property type="match status" value="1"/>
</dbReference>
<dbReference type="PROSITE" id="PS51755">
    <property type="entry name" value="OMPR_PHOB"/>
    <property type="match status" value="1"/>
</dbReference>
<organism evidence="5 6">
    <name type="scientific">Hamadaea flava</name>
    <dbReference type="NCBI Taxonomy" id="1742688"/>
    <lineage>
        <taxon>Bacteria</taxon>
        <taxon>Bacillati</taxon>
        <taxon>Actinomycetota</taxon>
        <taxon>Actinomycetes</taxon>
        <taxon>Micromonosporales</taxon>
        <taxon>Micromonosporaceae</taxon>
        <taxon>Hamadaea</taxon>
    </lineage>
</organism>
<dbReference type="InterPro" id="IPR016032">
    <property type="entry name" value="Sig_transdc_resp-reg_C-effctor"/>
</dbReference>
<dbReference type="Gene3D" id="1.25.40.10">
    <property type="entry name" value="Tetratricopeptide repeat domain"/>
    <property type="match status" value="1"/>
</dbReference>
<dbReference type="InterPro" id="IPR058852">
    <property type="entry name" value="HTH_77"/>
</dbReference>
<dbReference type="SMART" id="SM00862">
    <property type="entry name" value="Trans_reg_C"/>
    <property type="match status" value="1"/>
</dbReference>
<name>A0ABV8LQ60_9ACTN</name>
<dbReference type="Pfam" id="PF00486">
    <property type="entry name" value="Trans_reg_C"/>
    <property type="match status" value="1"/>
</dbReference>
<dbReference type="SUPFAM" id="SSF46894">
    <property type="entry name" value="C-terminal effector domain of the bipartite response regulators"/>
    <property type="match status" value="1"/>
</dbReference>
<comment type="similarity">
    <text evidence="1">Belongs to the AfsR/DnrI/RedD regulatory family.</text>
</comment>
<sequence length="1021" mass="109803">MEFSLLGPVDCTVAGTPVPLGRPQERCLLAVLAVELGRVVPLDRLVELLWDDEPPERARSIVHTHISRLRSTLRNAGAEAHGVRLVTRGPGYLLDAPPDRVDLHRFQRRVLQAREAMQAGDAAAAADGLAAALAWWRGPALADVATQRVRERICVGLDELRTTATEDRIEADLALGRHREVIGELTALAAQRPLRERSVGLLMLALYRSGQQAQALERFRAARRMLIDDLGIEPGPDLRRLEQAILSHDPSLGVGSPPLAPPSSALAVAAPASVWRGPRSHLTSIVGRERQVAELTRLLLDHRLVTVVGAGGVGKTTLALHAAEAIVDGPPVVVAALATARDADDVVLTLAGVLGVGGATMAEVGQSVESRLAESPHLLILDNCEHLVTEISQLVRRMLSRSARLVVLATSRQRLNLPEETVWRLEPLSVAGPGDGIPGSPAATLFLRRAAGAVPGFVPSASDLDTVDRVCRRVEGLPLALELAAARLRTLSLPELARQLDQGFGVLGPDSAGESHGNTLAATIDWSYRLLSADEQQLLAGLAVFRGGFTASAATAVCGAEPSLLNLLVDRSLVQPYPAPDGQRYRLLEVVRQYAETKLAESGDRYAVAGRHVAYWLDVTREIMARPHVDEQFAAWTRLAADLDDLRAAASDGYATDRIPEAVELALMMLDCLTAVNAYAEQGRWLDELTPHLPNCPPSIRCLGEMSRSHHLTMRDDPAGALALARPIMDDLAAVHTLMYYDARLCNVRNGVHLLDPAAADEAPILHDKLQVVDDKHTRVHSLTMAAEALNQWGHDEAALALWDGDDLLRTVLDDGDEMRYRSIRLLNELGAGELTEAAVTARRLRDKLVQPGYLTINTPAYSLALYALVTQSPPAAAVTITGLIEAVSEANPPALSRAYALRLLLAEAQRRAGNLGAALAGLRDGLATARTRTTYSWTTPSVLTAASLAADLGDSAAAQRLADAWDRVRTPLGLPAPVGFRDQAERLGLDRAAGPVTAGAWREEPLRDLLATTEAWVLSR</sequence>
<evidence type="ECO:0000313" key="6">
    <source>
        <dbReference type="Proteomes" id="UP001595816"/>
    </source>
</evidence>
<dbReference type="Pfam" id="PF03704">
    <property type="entry name" value="BTAD"/>
    <property type="match status" value="1"/>
</dbReference>
<dbReference type="InterPro" id="IPR011990">
    <property type="entry name" value="TPR-like_helical_dom_sf"/>
</dbReference>
<dbReference type="EMBL" id="JBHSAY010000009">
    <property type="protein sequence ID" value="MFC4132447.1"/>
    <property type="molecule type" value="Genomic_DNA"/>
</dbReference>
<accession>A0ABV8LQ60</accession>
<dbReference type="SUPFAM" id="SSF52540">
    <property type="entry name" value="P-loop containing nucleoside triphosphate hydrolases"/>
    <property type="match status" value="1"/>
</dbReference>
<keyword evidence="6" id="KW-1185">Reference proteome</keyword>
<dbReference type="SMART" id="SM01043">
    <property type="entry name" value="BTAD"/>
    <property type="match status" value="1"/>
</dbReference>
<dbReference type="PANTHER" id="PTHR47691">
    <property type="entry name" value="REGULATOR-RELATED"/>
    <property type="match status" value="1"/>
</dbReference>
<dbReference type="Proteomes" id="UP001595816">
    <property type="component" value="Unassembled WGS sequence"/>
</dbReference>
<dbReference type="SUPFAM" id="SSF48452">
    <property type="entry name" value="TPR-like"/>
    <property type="match status" value="1"/>
</dbReference>
<gene>
    <name evidence="5" type="ORF">ACFOZ4_17705</name>
</gene>
<dbReference type="RefSeq" id="WP_253753221.1">
    <property type="nucleotide sequence ID" value="NZ_JAMZDZ010000001.1"/>
</dbReference>
<dbReference type="Pfam" id="PF25872">
    <property type="entry name" value="HTH_77"/>
    <property type="match status" value="1"/>
</dbReference>
<evidence type="ECO:0000256" key="1">
    <source>
        <dbReference type="ARBA" id="ARBA00005820"/>
    </source>
</evidence>
<evidence type="ECO:0000256" key="2">
    <source>
        <dbReference type="ARBA" id="ARBA00023125"/>
    </source>
</evidence>
<dbReference type="InterPro" id="IPR027417">
    <property type="entry name" value="P-loop_NTPase"/>
</dbReference>
<evidence type="ECO:0000259" key="4">
    <source>
        <dbReference type="PROSITE" id="PS51755"/>
    </source>
</evidence>
<evidence type="ECO:0000313" key="5">
    <source>
        <dbReference type="EMBL" id="MFC4132447.1"/>
    </source>
</evidence>
<evidence type="ECO:0000256" key="3">
    <source>
        <dbReference type="PROSITE-ProRule" id="PRU01091"/>
    </source>
</evidence>